<keyword evidence="1" id="KW-0004">4Fe-4S</keyword>
<evidence type="ECO:0000256" key="1">
    <source>
        <dbReference type="ARBA" id="ARBA00022485"/>
    </source>
</evidence>
<evidence type="ECO:0000256" key="2">
    <source>
        <dbReference type="ARBA" id="ARBA00022723"/>
    </source>
</evidence>
<keyword evidence="9" id="KW-1185">Reference proteome</keyword>
<dbReference type="Pfam" id="PF13187">
    <property type="entry name" value="Fer4_9"/>
    <property type="match status" value="1"/>
</dbReference>
<dbReference type="PROSITE" id="PS00198">
    <property type="entry name" value="4FE4S_FER_1"/>
    <property type="match status" value="1"/>
</dbReference>
<dbReference type="InterPro" id="IPR051460">
    <property type="entry name" value="HdrC_iron-sulfur_subunit"/>
</dbReference>
<dbReference type="InterPro" id="IPR017896">
    <property type="entry name" value="4Fe4S_Fe-S-bd"/>
</dbReference>
<keyword evidence="3" id="KW-0560">Oxidoreductase</keyword>
<dbReference type="EMBL" id="NQXA01000007">
    <property type="protein sequence ID" value="PHQ29350.1"/>
    <property type="molecule type" value="Genomic_DNA"/>
</dbReference>
<gene>
    <name evidence="8" type="ORF">CJ305_10435</name>
</gene>
<comment type="caution">
    <text evidence="8">The sequence shown here is derived from an EMBL/GenBank/DDBJ whole genome shotgun (WGS) entry which is preliminary data.</text>
</comment>
<dbReference type="InterPro" id="IPR009051">
    <property type="entry name" value="Helical_ferredxn"/>
</dbReference>
<dbReference type="GO" id="GO:0005886">
    <property type="term" value="C:plasma membrane"/>
    <property type="evidence" value="ECO:0007669"/>
    <property type="project" value="TreeGrafter"/>
</dbReference>
<dbReference type="OrthoDB" id="9769677at2"/>
<feature type="domain" description="4Fe-4S ferredoxin-type" evidence="7">
    <location>
        <begin position="306"/>
        <end position="337"/>
    </location>
</feature>
<evidence type="ECO:0000256" key="5">
    <source>
        <dbReference type="ARBA" id="ARBA00023014"/>
    </source>
</evidence>
<feature type="transmembrane region" description="Helical" evidence="6">
    <location>
        <begin position="108"/>
        <end position="129"/>
    </location>
</feature>
<proteinExistence type="predicted"/>
<evidence type="ECO:0000256" key="3">
    <source>
        <dbReference type="ARBA" id="ARBA00023002"/>
    </source>
</evidence>
<sequence>MEYLPNILFILALAAGIGFFVVNCRKLIRNIKLGRDEDRSDNKPQRFKNMAKIALGQYKMVRRPVSGIIHVLVYLGFVIINIEVLEIIIDGIFGTHRIFSFLGGFYDFLIAVFEVFALLVLVGVIIFWIRRNVLHIKRFLNKELKGWPKLDANLILYFEVVLMLLFLTMNAADLSLQLRGAEHYAQASGIVGAFPVSQFIAPIFENMDTASVIMIERAAWWIHILGILVFLNYLYYSKHLHILLAFPNTYFARLKPQGELDNLEAVTNEVKLMMDPDADPYAMPEEGAADEVPAKFGASEATDLSWAQLLNAYTCTECGRCTSECPAHQTGKKLSPRRIMMATRDRIEDIGKNIDANKGEFKEDGKQLLDDYITREELWACTTCNACVEACPVGINPLSIIMDMRQYLVMEQSAAPSDLNNAMTNIENNAAPWPFNQMDRANWINEI</sequence>
<accession>A0A2G1VRW6</accession>
<keyword evidence="5" id="KW-0411">Iron-sulfur</keyword>
<reference evidence="8 9" key="1">
    <citation type="submission" date="2017-08" db="EMBL/GenBank/DDBJ databases">
        <title>The whole genome shortgun sequences of strain Leeuwenhoekiella nanhaiensis G18 from the South China Sea.</title>
        <authorList>
            <person name="Liu Q."/>
        </authorList>
    </citation>
    <scope>NUCLEOTIDE SEQUENCE [LARGE SCALE GENOMIC DNA]</scope>
    <source>
        <strain evidence="8 9">G18</strain>
    </source>
</reference>
<evidence type="ECO:0000256" key="4">
    <source>
        <dbReference type="ARBA" id="ARBA00023004"/>
    </source>
</evidence>
<dbReference type="PANTHER" id="PTHR43255:SF1">
    <property type="entry name" value="IRON-SULFUR-BINDING OXIDOREDUCTASE FADF-RELATED"/>
    <property type="match status" value="1"/>
</dbReference>
<keyword evidence="2" id="KW-0479">Metal-binding</keyword>
<dbReference type="GO" id="GO:0046872">
    <property type="term" value="F:metal ion binding"/>
    <property type="evidence" value="ECO:0007669"/>
    <property type="project" value="UniProtKB-KW"/>
</dbReference>
<feature type="transmembrane region" description="Helical" evidence="6">
    <location>
        <begin position="184"/>
        <end position="206"/>
    </location>
</feature>
<dbReference type="SUPFAM" id="SSF46548">
    <property type="entry name" value="alpha-helical ferredoxin"/>
    <property type="match status" value="1"/>
</dbReference>
<keyword evidence="6" id="KW-1133">Transmembrane helix</keyword>
<dbReference type="Gene3D" id="1.20.950.20">
    <property type="entry name" value="Transmembrane di-heme cytochromes, Chain C"/>
    <property type="match status" value="1"/>
</dbReference>
<dbReference type="PANTHER" id="PTHR43255">
    <property type="entry name" value="IRON-SULFUR-BINDING OXIDOREDUCTASE FADF-RELATED-RELATED"/>
    <property type="match status" value="1"/>
</dbReference>
<dbReference type="RefSeq" id="WP_099646201.1">
    <property type="nucleotide sequence ID" value="NZ_KZ319290.1"/>
</dbReference>
<evidence type="ECO:0000313" key="8">
    <source>
        <dbReference type="EMBL" id="PHQ29350.1"/>
    </source>
</evidence>
<dbReference type="SUPFAM" id="SSF103501">
    <property type="entry name" value="Respiratory nitrate reductase 1 gamma chain"/>
    <property type="match status" value="1"/>
</dbReference>
<feature type="domain" description="4Fe-4S ferredoxin-type" evidence="7">
    <location>
        <begin position="371"/>
        <end position="401"/>
    </location>
</feature>
<feature type="transmembrane region" description="Helical" evidence="6">
    <location>
        <begin position="150"/>
        <end position="172"/>
    </location>
</feature>
<keyword evidence="6" id="KW-0472">Membrane</keyword>
<feature type="transmembrane region" description="Helical" evidence="6">
    <location>
        <begin position="218"/>
        <end position="236"/>
    </location>
</feature>
<dbReference type="GO" id="GO:0051539">
    <property type="term" value="F:4 iron, 4 sulfur cluster binding"/>
    <property type="evidence" value="ECO:0007669"/>
    <property type="project" value="UniProtKB-KW"/>
</dbReference>
<dbReference type="GO" id="GO:0016491">
    <property type="term" value="F:oxidoreductase activity"/>
    <property type="evidence" value="ECO:0007669"/>
    <property type="project" value="UniProtKB-KW"/>
</dbReference>
<evidence type="ECO:0000256" key="6">
    <source>
        <dbReference type="SAM" id="Phobius"/>
    </source>
</evidence>
<dbReference type="InterPro" id="IPR036197">
    <property type="entry name" value="NarG-like_sf"/>
</dbReference>
<dbReference type="Proteomes" id="UP000229433">
    <property type="component" value="Unassembled WGS sequence"/>
</dbReference>
<evidence type="ECO:0000313" key="9">
    <source>
        <dbReference type="Proteomes" id="UP000229433"/>
    </source>
</evidence>
<dbReference type="Gene3D" id="1.10.1060.10">
    <property type="entry name" value="Alpha-helical ferredoxin"/>
    <property type="match status" value="1"/>
</dbReference>
<keyword evidence="4" id="KW-0408">Iron</keyword>
<name>A0A2G1VRW6_9FLAO</name>
<feature type="transmembrane region" description="Helical" evidence="6">
    <location>
        <begin position="67"/>
        <end position="88"/>
    </location>
</feature>
<dbReference type="AlphaFoldDB" id="A0A2G1VRW6"/>
<dbReference type="PROSITE" id="PS51379">
    <property type="entry name" value="4FE4S_FER_2"/>
    <property type="match status" value="2"/>
</dbReference>
<dbReference type="InterPro" id="IPR017900">
    <property type="entry name" value="4Fe4S_Fe_S_CS"/>
</dbReference>
<feature type="transmembrane region" description="Helical" evidence="6">
    <location>
        <begin position="6"/>
        <end position="24"/>
    </location>
</feature>
<evidence type="ECO:0000259" key="7">
    <source>
        <dbReference type="PROSITE" id="PS51379"/>
    </source>
</evidence>
<organism evidence="8 9">
    <name type="scientific">Leeuwenhoekiella nanhaiensis</name>
    <dbReference type="NCBI Taxonomy" id="1655491"/>
    <lineage>
        <taxon>Bacteria</taxon>
        <taxon>Pseudomonadati</taxon>
        <taxon>Bacteroidota</taxon>
        <taxon>Flavobacteriia</taxon>
        <taxon>Flavobacteriales</taxon>
        <taxon>Flavobacteriaceae</taxon>
        <taxon>Leeuwenhoekiella</taxon>
    </lineage>
</organism>
<protein>
    <submittedName>
        <fullName evidence="8">Fe-S oxidoreductase</fullName>
    </submittedName>
</protein>
<keyword evidence="6" id="KW-0812">Transmembrane</keyword>